<dbReference type="NCBIfam" id="TIGR04131">
    <property type="entry name" value="Bac_Flav_CTERM"/>
    <property type="match status" value="1"/>
</dbReference>
<sequence>MTVNITELDSFGDITRQYYYFDGASITNSQTFTYQDPGVYQIIQIVGQDGVDKRDTLFVEALESRKPEVEIQKCNGQQISVTSIDNYYDSLRVYFTATDSVTLQQNETAEYTFGSSNVTTISLKGFFNHADEICSSYTEDIVPIPTLDAPEILDASIKETCKDVFTLYLELSSIDTLTNYRVNIIQTATSTIFDGYLDQTTQIFYDIPFEKASFCLNVEAYDPCNDTSESSSDFCSESTDLSLSPFEELYSTYDSSGIYINLDDVNVGTFKIYRRIQGGTFEERPDQTGSFTDRIGSNGRQYFYKIDYTDSCNQILYSAETNPPLVDAKGIETNEYNVSFIPPTNSFTEAPQNAYQSGNSFSQTSEVIATEEFTIRLNAQDGSPRQFITATSTYSNGVTLRSNAVTVRHELVIYVPNAFTPNGDGLNDTLELFGLPTEIATTNIYTRWGQLIYTSDQPSPGWDGTINGSLANEGTYLYEIIFETADGDIRSQKGTFALIKK</sequence>
<evidence type="ECO:0000313" key="2">
    <source>
        <dbReference type="Proteomes" id="UP000198393"/>
    </source>
</evidence>
<dbReference type="Proteomes" id="UP000198393">
    <property type="component" value="Unassembled WGS sequence"/>
</dbReference>
<proteinExistence type="predicted"/>
<protein>
    <submittedName>
        <fullName evidence="1">Gliding motility-associated C-terminal domain-containing protein</fullName>
    </submittedName>
</protein>
<evidence type="ECO:0000313" key="1">
    <source>
        <dbReference type="EMBL" id="SNT29521.1"/>
    </source>
</evidence>
<dbReference type="AlphaFoldDB" id="A0A239LGB9"/>
<name>A0A239LGB9_EKHLU</name>
<gene>
    <name evidence="1" type="ORF">SAMN05421640_3255</name>
</gene>
<keyword evidence="2" id="KW-1185">Reference proteome</keyword>
<dbReference type="EMBL" id="FZPD01000005">
    <property type="protein sequence ID" value="SNT29521.1"/>
    <property type="molecule type" value="Genomic_DNA"/>
</dbReference>
<organism evidence="1 2">
    <name type="scientific">Ekhidna lutea</name>
    <dbReference type="NCBI Taxonomy" id="447679"/>
    <lineage>
        <taxon>Bacteria</taxon>
        <taxon>Pseudomonadati</taxon>
        <taxon>Bacteroidota</taxon>
        <taxon>Cytophagia</taxon>
        <taxon>Cytophagales</taxon>
        <taxon>Reichenbachiellaceae</taxon>
        <taxon>Ekhidna</taxon>
    </lineage>
</organism>
<accession>A0A239LGB9</accession>
<reference evidence="1 2" key="1">
    <citation type="submission" date="2017-06" db="EMBL/GenBank/DDBJ databases">
        <authorList>
            <person name="Kim H.J."/>
            <person name="Triplett B.A."/>
        </authorList>
    </citation>
    <scope>NUCLEOTIDE SEQUENCE [LARGE SCALE GENOMIC DNA]</scope>
    <source>
        <strain evidence="1 2">DSM 19307</strain>
    </source>
</reference>
<dbReference type="InterPro" id="IPR026341">
    <property type="entry name" value="T9SS_type_B"/>
</dbReference>
<dbReference type="Pfam" id="PF13585">
    <property type="entry name" value="CHU_C"/>
    <property type="match status" value="1"/>
</dbReference>